<dbReference type="GO" id="GO:0003924">
    <property type="term" value="F:GTPase activity"/>
    <property type="evidence" value="ECO:0007669"/>
    <property type="project" value="InterPro"/>
</dbReference>
<keyword evidence="4" id="KW-0460">Magnesium</keyword>
<dbReference type="PANTHER" id="PTHR45909">
    <property type="entry name" value="ADP-RIBOSYLATION FACTOR-RELATED PROTEIN 1"/>
    <property type="match status" value="1"/>
</dbReference>
<dbReference type="GO" id="GO:0005525">
    <property type="term" value="F:GTP binding"/>
    <property type="evidence" value="ECO:0007669"/>
    <property type="project" value="UniProtKB-KW"/>
</dbReference>
<dbReference type="InterPro" id="IPR024156">
    <property type="entry name" value="Small_GTPase_ARF"/>
</dbReference>
<feature type="binding site" evidence="3">
    <location>
        <begin position="7"/>
        <end position="14"/>
    </location>
    <ligand>
        <name>GTP</name>
        <dbReference type="ChEBI" id="CHEBI:37565"/>
    </ligand>
</feature>
<feature type="binding site" evidence="3">
    <location>
        <position position="59"/>
    </location>
    <ligand>
        <name>GTP</name>
        <dbReference type="ChEBI" id="CHEBI:37565"/>
    </ligand>
</feature>
<organism evidence="5 6">
    <name type="scientific">Malassezia cuniculi</name>
    <dbReference type="NCBI Taxonomy" id="948313"/>
    <lineage>
        <taxon>Eukaryota</taxon>
        <taxon>Fungi</taxon>
        <taxon>Dikarya</taxon>
        <taxon>Basidiomycota</taxon>
        <taxon>Ustilaginomycotina</taxon>
        <taxon>Malasseziomycetes</taxon>
        <taxon>Malasseziales</taxon>
        <taxon>Malasseziaceae</taxon>
        <taxon>Malassezia</taxon>
    </lineage>
</organism>
<dbReference type="PANTHER" id="PTHR45909:SF1">
    <property type="entry name" value="ADP-RIBOSYLATION FACTOR-RELATED PROTEIN 1"/>
    <property type="match status" value="1"/>
</dbReference>
<feature type="binding site" evidence="4">
    <location>
        <position position="14"/>
    </location>
    <ligand>
        <name>Mg(2+)</name>
        <dbReference type="ChEBI" id="CHEBI:18420"/>
    </ligand>
</feature>
<keyword evidence="1 3" id="KW-0547">Nucleotide-binding</keyword>
<evidence type="ECO:0000256" key="4">
    <source>
        <dbReference type="PIRSR" id="PIRSR606689-2"/>
    </source>
</evidence>
<accession>A0AAF0ET68</accession>
<proteinExistence type="predicted"/>
<evidence type="ECO:0000256" key="1">
    <source>
        <dbReference type="ARBA" id="ARBA00022741"/>
    </source>
</evidence>
<dbReference type="InterPro" id="IPR027417">
    <property type="entry name" value="P-loop_NTPase"/>
</dbReference>
<dbReference type="Proteomes" id="UP001219933">
    <property type="component" value="Chromosome 1"/>
</dbReference>
<name>A0AAF0ET68_9BASI</name>
<evidence type="ECO:0000313" key="5">
    <source>
        <dbReference type="EMBL" id="WFD33941.1"/>
    </source>
</evidence>
<evidence type="ECO:0000313" key="6">
    <source>
        <dbReference type="Proteomes" id="UP001219933"/>
    </source>
</evidence>
<protein>
    <submittedName>
        <fullName evidence="5">ADP-ribosylation factor protein 3</fullName>
    </submittedName>
</protein>
<evidence type="ECO:0000256" key="3">
    <source>
        <dbReference type="PIRSR" id="PIRSR606689-1"/>
    </source>
</evidence>
<keyword evidence="4" id="KW-0479">Metal-binding</keyword>
<dbReference type="InterPro" id="IPR006689">
    <property type="entry name" value="Small_GTPase_ARF/SAR"/>
</dbReference>
<dbReference type="GO" id="GO:0043001">
    <property type="term" value="P:Golgi to plasma membrane protein transport"/>
    <property type="evidence" value="ECO:0007669"/>
    <property type="project" value="TreeGrafter"/>
</dbReference>
<reference evidence="5" key="1">
    <citation type="submission" date="2023-03" db="EMBL/GenBank/DDBJ databases">
        <title>Mating type loci evolution in Malassezia.</title>
        <authorList>
            <person name="Coelho M.A."/>
        </authorList>
    </citation>
    <scope>NUCLEOTIDE SEQUENCE</scope>
    <source>
        <strain evidence="5">CBS 11721</strain>
    </source>
</reference>
<dbReference type="GO" id="GO:0034067">
    <property type="term" value="P:protein localization to Golgi apparatus"/>
    <property type="evidence" value="ECO:0007669"/>
    <property type="project" value="TreeGrafter"/>
</dbReference>
<dbReference type="GO" id="GO:0006886">
    <property type="term" value="P:intracellular protein transport"/>
    <property type="evidence" value="ECO:0007669"/>
    <property type="project" value="TreeGrafter"/>
</dbReference>
<feature type="binding site" evidence="4">
    <location>
        <position position="37"/>
    </location>
    <ligand>
        <name>Mg(2+)</name>
        <dbReference type="ChEBI" id="CHEBI:18420"/>
    </ligand>
</feature>
<dbReference type="SUPFAM" id="SSF52540">
    <property type="entry name" value="P-loop containing nucleoside triphosphate hydrolases"/>
    <property type="match status" value="1"/>
</dbReference>
<dbReference type="Gene3D" id="3.40.50.300">
    <property type="entry name" value="P-loop containing nucleotide triphosphate hydrolases"/>
    <property type="match status" value="1"/>
</dbReference>
<dbReference type="GO" id="GO:0046872">
    <property type="term" value="F:metal ion binding"/>
    <property type="evidence" value="ECO:0007669"/>
    <property type="project" value="UniProtKB-KW"/>
</dbReference>
<gene>
    <name evidence="5" type="primary">ARL3</name>
    <name evidence="5" type="ORF">MCUN1_000767</name>
</gene>
<dbReference type="AlphaFoldDB" id="A0AAF0ET68"/>
<dbReference type="EMBL" id="CP119877">
    <property type="protein sequence ID" value="WFD33941.1"/>
    <property type="molecule type" value="Genomic_DNA"/>
</dbReference>
<sequence length="177" mass="19021">MYHLLAGLYGGGKTWLLAKLRAMYLDGPEPSSRIAPTVGQNVLDLPSHGAVLHIWDLGGASSMRSLWLEYVPDAHVLAWALDAEAWMANEPVADEGGARYRDATCSALFGVVREAAALGLSTVVLVTKSDTCRVSLSDIESYIVARWSAADDMSSTTVRPDWHFCTVSAATGLPKRG</sequence>
<evidence type="ECO:0000256" key="2">
    <source>
        <dbReference type="ARBA" id="ARBA00023134"/>
    </source>
</evidence>
<dbReference type="Pfam" id="PF00025">
    <property type="entry name" value="Arf"/>
    <property type="match status" value="1"/>
</dbReference>
<keyword evidence="2 3" id="KW-0342">GTP-binding</keyword>
<keyword evidence="6" id="KW-1185">Reference proteome</keyword>
<dbReference type="GO" id="GO:0005794">
    <property type="term" value="C:Golgi apparatus"/>
    <property type="evidence" value="ECO:0007669"/>
    <property type="project" value="TreeGrafter"/>
</dbReference>